<sequence>MDVINFDINDALKHYMSDPASVPTPEADSALVDCENDPETLTNAVINPVLNSIVDAVAENPDFITRSAYFDSLQFLLKCAPTSLDPLPTDNPPGLFSPRRRSSSRVQEVPISELFVQSRSVQFLPTHALSKIFDLIMSGLAAEADAVNNDLENPDEQDIIAHHKMLLEVYGFLLQWAIACVEIKAAEKSSTAPVARARGKGAKSKTTGKDAVWDSAAQLQTALDIMAKVMRVKLSKIFLTTSERDTFIGLLTRPVYMILESEQRCKNTHIRMHAWKVLCIAVKHHGHGYAAQISIVQNLTYFEHLSEPMAEFLNILSDQYDYPQLADESLRELSNKEFSTNDTRGPKSVSAFIVKLSELAPRLVIKQMTMLAKQLDSESYTLRCSLIEVCGNMIAHLSQQEERSENHKSQLNAFFDVLEERFLDINPYCRCRAIQVYTKLSELDQKFPKRRQKAAELASRSLSDKSSHVRRNAVKLLATLIKTHPFTVLHGAQLARKDWQERLDKVDSELAALQPPAGEPGLGDTTINGNLVDEPTQVESPQKARDPTDLTEEEKQAIVRKAQEDAATSEAIEKLTLTKRYYSDALKFIDVLHDSTSTVCQLLGSRNKSEVIEAMDYFEVCNAYNVEDNMIGIRRMLRLIWTKGNSDEGKGVQTHLIDCYKRLFFEAPDHFTLNDAAIYVARNMISLTSGTTPAELTSLEQLLATMMKGGMISDLVITKLWEVYGYHKREISRSQRRGAIIVLGMLATANPEIVVGEMETMLRTGLGSHGRNDLQLAKFTCIALRRLNPVGRQAKESTVKFNRLPNDHAVLARLAAITDVPSDSKEWFGVAEQAINAIYALAKHPDTLCGEIIRHKTKAVFAPQQKSGSRPVSRDTDATSTSPMADPQGLTVALNEPTQTVNRTPSEQPAEPKQKAAIALSQLLFVVGHVAIKQIVHLELCELDFKRRKQEKEKLASSEPAAEAPAPKTKGRKSKTPAPAQEDEGDELDLIGGTTEDDFTEAMAHIRERELLFGPQSLLANFGPMVAEICSRSDIYKDKGLQAAATLALAKLMCVSSEYCEEHLPLLITIMERSPDPTVRSNVVIALGDMAVCFNHLIDENTDFLYRRLADSDLSVKRTCLMTLTFLILAGQVKVKGQLGEMAKCLEDSDKRIADLARMFFSELSTKDNAVYNHFVDMFSLLSAGELEEDSFKRVIKFLLGFVEKDKHARQLADKLAARLARCETERQWNDVAFALSQLQHKNEEITKVVTEGFKIIQASA</sequence>
<dbReference type="PANTHER" id="PTHR14222:SF2">
    <property type="entry name" value="CONDENSIN COMPLEX SUBUNIT 1"/>
    <property type="match status" value="1"/>
</dbReference>
<dbReference type="GO" id="GO:0000796">
    <property type="term" value="C:condensin complex"/>
    <property type="evidence" value="ECO:0007669"/>
    <property type="project" value="EnsemblFungi"/>
</dbReference>
<comment type="similarity">
    <text evidence="3 10">Belongs to the CND1 (condensin subunit 1) family.</text>
</comment>
<dbReference type="GO" id="GO:0000791">
    <property type="term" value="C:euchromatin"/>
    <property type="evidence" value="ECO:0007669"/>
    <property type="project" value="EnsemblFungi"/>
</dbReference>
<dbReference type="InterPro" id="IPR007673">
    <property type="entry name" value="Condensin_cplx_su1"/>
</dbReference>
<dbReference type="PANTHER" id="PTHR14222">
    <property type="entry name" value="CONDENSIN"/>
    <property type="match status" value="1"/>
</dbReference>
<comment type="subcellular location">
    <subcellularLocation>
        <location evidence="2">Chromosome</location>
    </subcellularLocation>
    <subcellularLocation>
        <location evidence="1">Nucleus</location>
    </subcellularLocation>
</comment>
<dbReference type="InParanoid" id="W3XL22"/>
<evidence type="ECO:0000256" key="2">
    <source>
        <dbReference type="ARBA" id="ARBA00004286"/>
    </source>
</evidence>
<accession>W3XL22</accession>
<keyword evidence="7 10" id="KW-0226">DNA condensation</keyword>
<dbReference type="GO" id="GO:0042393">
    <property type="term" value="F:histone binding"/>
    <property type="evidence" value="ECO:0007669"/>
    <property type="project" value="TreeGrafter"/>
</dbReference>
<dbReference type="FunCoup" id="W3XL22">
    <property type="interactions" value="583"/>
</dbReference>
<dbReference type="Gene3D" id="1.25.10.10">
    <property type="entry name" value="Leucine-rich Repeat Variant"/>
    <property type="match status" value="2"/>
</dbReference>
<evidence type="ECO:0000256" key="1">
    <source>
        <dbReference type="ARBA" id="ARBA00004123"/>
    </source>
</evidence>
<dbReference type="Pfam" id="PF12922">
    <property type="entry name" value="Cnd1_N"/>
    <property type="match status" value="1"/>
</dbReference>
<feature type="region of interest" description="Disordered" evidence="11">
    <location>
        <begin position="513"/>
        <end position="553"/>
    </location>
</feature>
<feature type="compositionally biased region" description="Low complexity" evidence="11">
    <location>
        <begin position="957"/>
        <end position="968"/>
    </location>
</feature>
<dbReference type="GeneID" id="19268989"/>
<evidence type="ECO:0000256" key="7">
    <source>
        <dbReference type="ARBA" id="ARBA00023067"/>
    </source>
</evidence>
<dbReference type="GO" id="GO:0000776">
    <property type="term" value="C:kinetochore"/>
    <property type="evidence" value="ECO:0007669"/>
    <property type="project" value="EnsemblFungi"/>
</dbReference>
<dbReference type="FunFam" id="1.25.10.10:FF:000920">
    <property type="entry name" value="Condensin complex subunit 1"/>
    <property type="match status" value="1"/>
</dbReference>
<dbReference type="InterPro" id="IPR011989">
    <property type="entry name" value="ARM-like"/>
</dbReference>
<dbReference type="GO" id="GO:0007076">
    <property type="term" value="P:mitotic chromosome condensation"/>
    <property type="evidence" value="ECO:0007669"/>
    <property type="project" value="EnsemblFungi"/>
</dbReference>
<evidence type="ECO:0000256" key="5">
    <source>
        <dbReference type="ARBA" id="ARBA00022618"/>
    </source>
</evidence>
<dbReference type="KEGG" id="pfy:PFICI_03976"/>
<feature type="domain" description="Condensin complex subunit 1 C-terminal" evidence="12">
    <location>
        <begin position="1078"/>
        <end position="1237"/>
    </location>
</feature>
<dbReference type="InterPro" id="IPR032682">
    <property type="entry name" value="Cnd1_C"/>
</dbReference>
<dbReference type="InterPro" id="IPR026971">
    <property type="entry name" value="CND1/NCAPD3"/>
</dbReference>
<protein>
    <recommendedName>
        <fullName evidence="10">Condensin complex subunit 1</fullName>
    </recommendedName>
</protein>
<dbReference type="GO" id="GO:0140602">
    <property type="term" value="C:nucleolar peripheral inclusion body"/>
    <property type="evidence" value="ECO:0007669"/>
    <property type="project" value="EnsemblFungi"/>
</dbReference>
<evidence type="ECO:0000256" key="11">
    <source>
        <dbReference type="SAM" id="MobiDB-lite"/>
    </source>
</evidence>
<dbReference type="OMA" id="CPLEKLW"/>
<dbReference type="GO" id="GO:0005737">
    <property type="term" value="C:cytoplasm"/>
    <property type="evidence" value="ECO:0007669"/>
    <property type="project" value="EnsemblFungi"/>
</dbReference>
<feature type="region of interest" description="Disordered" evidence="11">
    <location>
        <begin position="862"/>
        <end position="891"/>
    </location>
</feature>
<proteinExistence type="inferred from homology"/>
<evidence type="ECO:0000256" key="9">
    <source>
        <dbReference type="ARBA" id="ARBA00023306"/>
    </source>
</evidence>
<organism evidence="14 15">
    <name type="scientific">Pestalotiopsis fici (strain W106-1 / CGMCC3.15140)</name>
    <dbReference type="NCBI Taxonomy" id="1229662"/>
    <lineage>
        <taxon>Eukaryota</taxon>
        <taxon>Fungi</taxon>
        <taxon>Dikarya</taxon>
        <taxon>Ascomycota</taxon>
        <taxon>Pezizomycotina</taxon>
        <taxon>Sordariomycetes</taxon>
        <taxon>Xylariomycetidae</taxon>
        <taxon>Amphisphaeriales</taxon>
        <taxon>Sporocadaceae</taxon>
        <taxon>Pestalotiopsis</taxon>
    </lineage>
</organism>
<keyword evidence="4" id="KW-0158">Chromosome</keyword>
<dbReference type="InterPro" id="IPR024324">
    <property type="entry name" value="Condensin_cplx_su1_N"/>
</dbReference>
<dbReference type="GO" id="GO:0003697">
    <property type="term" value="F:single-stranded DNA binding"/>
    <property type="evidence" value="ECO:0007669"/>
    <property type="project" value="EnsemblFungi"/>
</dbReference>
<dbReference type="OrthoDB" id="436262at2759"/>
<keyword evidence="9 10" id="KW-0131">Cell cycle</keyword>
<dbReference type="GO" id="GO:0010032">
    <property type="term" value="P:meiotic chromosome condensation"/>
    <property type="evidence" value="ECO:0007669"/>
    <property type="project" value="TreeGrafter"/>
</dbReference>
<keyword evidence="6 10" id="KW-0498">Mitosis</keyword>
<feature type="domain" description="Condensin complex subunit 1 N-terminal" evidence="13">
    <location>
        <begin position="127"/>
        <end position="291"/>
    </location>
</feature>
<evidence type="ECO:0000256" key="10">
    <source>
        <dbReference type="PIRNR" id="PIRNR017127"/>
    </source>
</evidence>
<keyword evidence="5 10" id="KW-0132">Cell division</keyword>
<evidence type="ECO:0000313" key="15">
    <source>
        <dbReference type="Proteomes" id="UP000030651"/>
    </source>
</evidence>
<dbReference type="GO" id="GO:0005730">
    <property type="term" value="C:nucleolus"/>
    <property type="evidence" value="ECO:0007669"/>
    <property type="project" value="EnsemblFungi"/>
</dbReference>
<reference evidence="15" key="1">
    <citation type="journal article" date="2015" name="BMC Genomics">
        <title>Genomic and transcriptomic analysis of the endophytic fungus Pestalotiopsis fici reveals its lifestyle and high potential for synthesis of natural products.</title>
        <authorList>
            <person name="Wang X."/>
            <person name="Zhang X."/>
            <person name="Liu L."/>
            <person name="Xiang M."/>
            <person name="Wang W."/>
            <person name="Sun X."/>
            <person name="Che Y."/>
            <person name="Guo L."/>
            <person name="Liu G."/>
            <person name="Guo L."/>
            <person name="Wang C."/>
            <person name="Yin W.B."/>
            <person name="Stadler M."/>
            <person name="Zhang X."/>
            <person name="Liu X."/>
        </authorList>
    </citation>
    <scope>NUCLEOTIDE SEQUENCE [LARGE SCALE GENOMIC DNA]</scope>
    <source>
        <strain evidence="15">W106-1 / CGMCC3.15140</strain>
    </source>
</reference>
<dbReference type="GO" id="GO:0016887">
    <property type="term" value="F:ATP hydrolysis activity"/>
    <property type="evidence" value="ECO:0007669"/>
    <property type="project" value="EnsemblFungi"/>
</dbReference>
<dbReference type="HOGENOM" id="CLU_001867_1_0_1"/>
<evidence type="ECO:0000256" key="4">
    <source>
        <dbReference type="ARBA" id="ARBA00022454"/>
    </source>
</evidence>
<evidence type="ECO:0000259" key="12">
    <source>
        <dbReference type="Pfam" id="PF12717"/>
    </source>
</evidence>
<evidence type="ECO:0000256" key="6">
    <source>
        <dbReference type="ARBA" id="ARBA00022776"/>
    </source>
</evidence>
<dbReference type="eggNOG" id="KOG0414">
    <property type="taxonomic scope" value="Eukaryota"/>
</dbReference>
<gene>
    <name evidence="14" type="ORF">PFICI_03976</name>
</gene>
<comment type="function">
    <text evidence="10">Regulatory subunit of the condensin complex, a complex required for conversion of interphase chromatin into mitotic-like condense chromosomes. The condensin complex probably introduces positive supercoils into relaxed DNA in the presence of type I topoisomerases and converts nicked DNA into positive knotted forms in the presence of type II topoisomerases.</text>
</comment>
<name>W3XL22_PESFW</name>
<evidence type="ECO:0000259" key="13">
    <source>
        <dbReference type="Pfam" id="PF12922"/>
    </source>
</evidence>
<dbReference type="STRING" id="1229662.W3XL22"/>
<feature type="compositionally biased region" description="Acidic residues" evidence="11">
    <location>
        <begin position="981"/>
        <end position="993"/>
    </location>
</feature>
<feature type="region of interest" description="Disordered" evidence="11">
    <location>
        <begin position="952"/>
        <end position="993"/>
    </location>
</feature>
<evidence type="ECO:0000256" key="3">
    <source>
        <dbReference type="ARBA" id="ARBA00009606"/>
    </source>
</evidence>
<dbReference type="SUPFAM" id="SSF48371">
    <property type="entry name" value="ARM repeat"/>
    <property type="match status" value="1"/>
</dbReference>
<keyword evidence="8" id="KW-0539">Nucleus</keyword>
<dbReference type="GO" id="GO:0003690">
    <property type="term" value="F:double-stranded DNA binding"/>
    <property type="evidence" value="ECO:0007669"/>
    <property type="project" value="EnsemblFungi"/>
</dbReference>
<evidence type="ECO:0000256" key="8">
    <source>
        <dbReference type="ARBA" id="ARBA00023242"/>
    </source>
</evidence>
<dbReference type="Proteomes" id="UP000030651">
    <property type="component" value="Unassembled WGS sequence"/>
</dbReference>
<dbReference type="Pfam" id="PF12717">
    <property type="entry name" value="Cnd1"/>
    <property type="match status" value="1"/>
</dbReference>
<dbReference type="AlphaFoldDB" id="W3XL22"/>
<dbReference type="EMBL" id="KI912110">
    <property type="protein sequence ID" value="ETS85951.1"/>
    <property type="molecule type" value="Genomic_DNA"/>
</dbReference>
<dbReference type="RefSeq" id="XP_007830748.1">
    <property type="nucleotide sequence ID" value="XM_007832557.1"/>
</dbReference>
<dbReference type="PIRSF" id="PIRSF017127">
    <property type="entry name" value="Condensin_D2"/>
    <property type="match status" value="1"/>
</dbReference>
<keyword evidence="15" id="KW-1185">Reference proteome</keyword>
<dbReference type="InterPro" id="IPR016024">
    <property type="entry name" value="ARM-type_fold"/>
</dbReference>
<dbReference type="GO" id="GO:0051301">
    <property type="term" value="P:cell division"/>
    <property type="evidence" value="ECO:0007669"/>
    <property type="project" value="UniProtKB-KW"/>
</dbReference>
<evidence type="ECO:0000313" key="14">
    <source>
        <dbReference type="EMBL" id="ETS85951.1"/>
    </source>
</evidence>
<dbReference type="FunFam" id="1.25.10.10:FF:000272">
    <property type="entry name" value="Condensin complex subunit 1"/>
    <property type="match status" value="1"/>
</dbReference>
<feature type="compositionally biased region" description="Basic and acidic residues" evidence="11">
    <location>
        <begin position="542"/>
        <end position="553"/>
    </location>
</feature>